<dbReference type="AlphaFoldDB" id="A0A507EXA1"/>
<dbReference type="Pfam" id="PF00664">
    <property type="entry name" value="ABC_membrane"/>
    <property type="match status" value="2"/>
</dbReference>
<dbReference type="InterPro" id="IPR027417">
    <property type="entry name" value="P-loop_NTPase"/>
</dbReference>
<feature type="domain" description="ABC transporter" evidence="10">
    <location>
        <begin position="970"/>
        <end position="1163"/>
    </location>
</feature>
<dbReference type="InterPro" id="IPR017871">
    <property type="entry name" value="ABC_transporter-like_CS"/>
</dbReference>
<feature type="transmembrane region" description="Helical" evidence="9">
    <location>
        <begin position="137"/>
        <end position="156"/>
    </location>
</feature>
<dbReference type="PANTHER" id="PTHR24223">
    <property type="entry name" value="ATP-BINDING CASSETTE SUB-FAMILY C"/>
    <property type="match status" value="1"/>
</dbReference>
<evidence type="ECO:0000256" key="6">
    <source>
        <dbReference type="ARBA" id="ARBA00022840"/>
    </source>
</evidence>
<dbReference type="SUPFAM" id="SSF52540">
    <property type="entry name" value="P-loop containing nucleoside triphosphate hydrolases"/>
    <property type="match status" value="2"/>
</dbReference>
<reference evidence="12 13" key="1">
    <citation type="journal article" date="2019" name="Sci. Rep.">
        <title>Comparative genomics of chytrid fungi reveal insights into the obligate biotrophic and pathogenic lifestyle of Synchytrium endobioticum.</title>
        <authorList>
            <person name="van de Vossenberg B.T.L.H."/>
            <person name="Warris S."/>
            <person name="Nguyen H.D.T."/>
            <person name="van Gent-Pelzer M.P.E."/>
            <person name="Joly D.L."/>
            <person name="van de Geest H.C."/>
            <person name="Bonants P.J.M."/>
            <person name="Smith D.S."/>
            <person name="Levesque C.A."/>
            <person name="van der Lee T.A.J."/>
        </authorList>
    </citation>
    <scope>NUCLEOTIDE SEQUENCE [LARGE SCALE GENOMIC DNA]</scope>
    <source>
        <strain evidence="12 13">CBS 675.73</strain>
    </source>
</reference>
<dbReference type="GO" id="GO:0016887">
    <property type="term" value="F:ATP hydrolysis activity"/>
    <property type="evidence" value="ECO:0007669"/>
    <property type="project" value="InterPro"/>
</dbReference>
<dbReference type="PROSITE" id="PS50929">
    <property type="entry name" value="ABC_TM1F"/>
    <property type="match status" value="2"/>
</dbReference>
<feature type="domain" description="ABC transporter" evidence="10">
    <location>
        <begin position="359"/>
        <end position="584"/>
    </location>
</feature>
<dbReference type="InterPro" id="IPR050173">
    <property type="entry name" value="ABC_transporter_C-like"/>
</dbReference>
<evidence type="ECO:0000313" key="13">
    <source>
        <dbReference type="Proteomes" id="UP000320333"/>
    </source>
</evidence>
<sequence>MPNLRVALETSGALSASHGVLFSVFLDFLHIGLVSTQPVVMAAILRYLEKGDAEFFISNPVALAIVFFLMGFLTLCLRQAVAQMFRKMNYNLQSIVMTAVYAKSLKLSNKSNAEFSKGRVLQMINVDVPKVSVVVEYAHNMVIIPLQLAFTFYYLAVLFGSSLYPVGIVLAVFFLMVPVLLFLMNTFRANYLKSGDKRLAMLREVLEGMKAIKLRGHETYFHNVLKGIRGEQVGAVKGFYIVMLILYAGITGAPYFMMIGTFYVYSKNSNVLTAAVIFPAITYFMNILQPLQTLPMVFGEVISATVSWNRIRNFLLAEESEETLGKRLDENQSAIEISKGTFKWAVAEPEAEKQKKKDEQPAALVHADSEKPQKPFFEEINLTIPPKKLTVVVGAVGAGKSSLFSACLGEMSRVSGKVTVNGSVSLCQQQPWLMSMTVKENILFGQGAAVDEERLKRVIDSCALNVDLLQFTNGLDTEIGEKGISLSGGQKARIALARALYNDADIYLFDDPLAALDAHVGKHVFEQGIQGALDGKTRVLITHQLHVLPSADYIIVLDGGAIVEQGTFDQLTNEQSSARYLKDMLKNHSLDTEKHDAGDAPKEAKAAATEGAAKATSGAILENEDRQVGAVDKKFIADYIKAGGGYWSAALMVVVAVAYTATTFGQNLWITWWSFDSVQNTTRFGIASNEYVNYYIAIVLCTFTFVGVLTGTVQRHAFVATRNYHNNAMSGLFAAPMAFFESQPLGRIINRMTKDIEMLDFVIWNDIVMTFAVFAWVISGILGVVYGTWYTLIFVAFLIVLYYYLLKMYRANMREIKRVVALQKSPLNAYISECIGGSSTIRAFQASNNTILRQRTLQDNAVAPEWTQQNVFNWFAFRMQLFVSLITLFVALYAILTKGSASSIGLALFGVSNIMDILLETVTGVSRVEVALVSAERLSHYCYDLEKEAAYKLDSDPSVSEWPKYGRIEIDQLQVTYSAKRDPVIKGLTAEIRAGEKIGIAGRTGSGKSTLLTALFRIVEPSGGCVRIDGIDITELGLHTLRKRIQIIAQEPVLFTGTIRKNLDIEGDFTDAQLWEGLELVGLKEYVSGLEGKLDAPVTERGENLSAGQRQLLTLASAICHKPKILFMDEASSSVDQSADLLIQESIRSHFRDTTVISIAHRV</sequence>
<feature type="transmembrane region" description="Helical" evidence="9">
    <location>
        <begin position="875"/>
        <end position="895"/>
    </location>
</feature>
<feature type="transmembrane region" description="Helical" evidence="9">
    <location>
        <begin position="271"/>
        <end position="288"/>
    </location>
</feature>
<dbReference type="CDD" id="cd18579">
    <property type="entry name" value="ABC_6TM_ABCC_D1"/>
    <property type="match status" value="1"/>
</dbReference>
<dbReference type="OrthoDB" id="6500128at2759"/>
<dbReference type="EMBL" id="QEAP01000382">
    <property type="protein sequence ID" value="TPX67798.1"/>
    <property type="molecule type" value="Genomic_DNA"/>
</dbReference>
<accession>A0A507EXA1</accession>
<dbReference type="CDD" id="cd18580">
    <property type="entry name" value="ABC_6TM_ABCC_D2"/>
    <property type="match status" value="1"/>
</dbReference>
<keyword evidence="6" id="KW-0067">ATP-binding</keyword>
<dbReference type="GO" id="GO:0140359">
    <property type="term" value="F:ABC-type transporter activity"/>
    <property type="evidence" value="ECO:0007669"/>
    <property type="project" value="InterPro"/>
</dbReference>
<dbReference type="InterPro" id="IPR036640">
    <property type="entry name" value="ABC1_TM_sf"/>
</dbReference>
<dbReference type="PROSITE" id="PS00211">
    <property type="entry name" value="ABC_TRANSPORTER_1"/>
    <property type="match status" value="2"/>
</dbReference>
<keyword evidence="13" id="KW-1185">Reference proteome</keyword>
<evidence type="ECO:0000256" key="9">
    <source>
        <dbReference type="SAM" id="Phobius"/>
    </source>
</evidence>
<dbReference type="FunFam" id="3.40.50.300:FF:000163">
    <property type="entry name" value="Multidrug resistance-associated protein member 4"/>
    <property type="match status" value="1"/>
</dbReference>
<keyword evidence="8 9" id="KW-0472">Membrane</keyword>
<feature type="transmembrane region" description="Helical" evidence="9">
    <location>
        <begin position="57"/>
        <end position="77"/>
    </location>
</feature>
<evidence type="ECO:0000256" key="2">
    <source>
        <dbReference type="ARBA" id="ARBA00022448"/>
    </source>
</evidence>
<dbReference type="SMART" id="SM00382">
    <property type="entry name" value="AAA"/>
    <property type="match status" value="2"/>
</dbReference>
<dbReference type="FunFam" id="1.20.1560.10:FF:000013">
    <property type="entry name" value="ABC transporter C family member 2"/>
    <property type="match status" value="1"/>
</dbReference>
<feature type="transmembrane region" description="Helical" evidence="9">
    <location>
        <begin position="162"/>
        <end position="183"/>
    </location>
</feature>
<dbReference type="InterPro" id="IPR003439">
    <property type="entry name" value="ABC_transporter-like_ATP-bd"/>
</dbReference>
<evidence type="ECO:0000256" key="4">
    <source>
        <dbReference type="ARBA" id="ARBA00022737"/>
    </source>
</evidence>
<dbReference type="InterPro" id="IPR044726">
    <property type="entry name" value="ABCC_6TM_D2"/>
</dbReference>
<organism evidence="12 13">
    <name type="scientific">Chytriomyces confervae</name>
    <dbReference type="NCBI Taxonomy" id="246404"/>
    <lineage>
        <taxon>Eukaryota</taxon>
        <taxon>Fungi</taxon>
        <taxon>Fungi incertae sedis</taxon>
        <taxon>Chytridiomycota</taxon>
        <taxon>Chytridiomycota incertae sedis</taxon>
        <taxon>Chytridiomycetes</taxon>
        <taxon>Chytridiales</taxon>
        <taxon>Chytriomycetaceae</taxon>
        <taxon>Chytriomyces</taxon>
    </lineage>
</organism>
<name>A0A507EXA1_9FUNG</name>
<gene>
    <name evidence="12" type="ORF">CcCBS67573_g07401</name>
</gene>
<feature type="transmembrane region" description="Helical" evidence="9">
    <location>
        <begin position="20"/>
        <end position="45"/>
    </location>
</feature>
<feature type="transmembrane region" description="Helical" evidence="9">
    <location>
        <begin position="692"/>
        <end position="713"/>
    </location>
</feature>
<evidence type="ECO:0000259" key="10">
    <source>
        <dbReference type="PROSITE" id="PS50893"/>
    </source>
</evidence>
<dbReference type="CDD" id="cd03244">
    <property type="entry name" value="ABCC_MRP_domain2"/>
    <property type="match status" value="1"/>
</dbReference>
<dbReference type="InterPro" id="IPR044746">
    <property type="entry name" value="ABCC_6TM_D1"/>
</dbReference>
<feature type="transmembrane region" description="Helical" evidence="9">
    <location>
        <begin position="239"/>
        <end position="265"/>
    </location>
</feature>
<dbReference type="SUPFAM" id="SSF90123">
    <property type="entry name" value="ABC transporter transmembrane region"/>
    <property type="match status" value="2"/>
</dbReference>
<dbReference type="GO" id="GO:0005524">
    <property type="term" value="F:ATP binding"/>
    <property type="evidence" value="ECO:0007669"/>
    <property type="project" value="UniProtKB-KW"/>
</dbReference>
<keyword evidence="4" id="KW-0677">Repeat</keyword>
<dbReference type="STRING" id="246404.A0A507EXA1"/>
<feature type="domain" description="ABC transmembrane type-1" evidence="11">
    <location>
        <begin position="650"/>
        <end position="896"/>
    </location>
</feature>
<feature type="domain" description="ABC transmembrane type-1" evidence="11">
    <location>
        <begin position="28"/>
        <end position="303"/>
    </location>
</feature>
<proteinExistence type="predicted"/>
<keyword evidence="3 9" id="KW-0812">Transmembrane</keyword>
<dbReference type="GO" id="GO:0000329">
    <property type="term" value="C:fungal-type vacuole membrane"/>
    <property type="evidence" value="ECO:0007669"/>
    <property type="project" value="UniProtKB-ARBA"/>
</dbReference>
<keyword evidence="7 9" id="KW-1133">Transmembrane helix</keyword>
<protein>
    <recommendedName>
        <fullName evidence="14">P-loop containing nucleoside triphosphate hydrolase protein</fullName>
    </recommendedName>
</protein>
<dbReference type="InterPro" id="IPR011527">
    <property type="entry name" value="ABC1_TM_dom"/>
</dbReference>
<dbReference type="InterPro" id="IPR003593">
    <property type="entry name" value="AAA+_ATPase"/>
</dbReference>
<dbReference type="CDD" id="cd03250">
    <property type="entry name" value="ABCC_MRP_domain1"/>
    <property type="match status" value="1"/>
</dbReference>
<comment type="caution">
    <text evidence="12">The sequence shown here is derived from an EMBL/GenBank/DDBJ whole genome shotgun (WGS) entry which is preliminary data.</text>
</comment>
<dbReference type="Gene3D" id="1.20.1560.10">
    <property type="entry name" value="ABC transporter type 1, transmembrane domain"/>
    <property type="match status" value="2"/>
</dbReference>
<keyword evidence="2" id="KW-0813">Transport</keyword>
<dbReference type="Gene3D" id="3.40.50.300">
    <property type="entry name" value="P-loop containing nucleotide triphosphate hydrolases"/>
    <property type="match status" value="2"/>
</dbReference>
<feature type="transmembrane region" description="Helical" evidence="9">
    <location>
        <begin position="649"/>
        <end position="672"/>
    </location>
</feature>
<keyword evidence="5" id="KW-0547">Nucleotide-binding</keyword>
<dbReference type="PROSITE" id="PS50893">
    <property type="entry name" value="ABC_TRANSPORTER_2"/>
    <property type="match status" value="2"/>
</dbReference>
<evidence type="ECO:0000256" key="1">
    <source>
        <dbReference type="ARBA" id="ARBA00004128"/>
    </source>
</evidence>
<evidence type="ECO:0008006" key="14">
    <source>
        <dbReference type="Google" id="ProtNLM"/>
    </source>
</evidence>
<evidence type="ECO:0000256" key="3">
    <source>
        <dbReference type="ARBA" id="ARBA00022692"/>
    </source>
</evidence>
<evidence type="ECO:0000256" key="7">
    <source>
        <dbReference type="ARBA" id="ARBA00022989"/>
    </source>
</evidence>
<evidence type="ECO:0000256" key="5">
    <source>
        <dbReference type="ARBA" id="ARBA00022741"/>
    </source>
</evidence>
<evidence type="ECO:0000259" key="11">
    <source>
        <dbReference type="PROSITE" id="PS50929"/>
    </source>
</evidence>
<evidence type="ECO:0000256" key="8">
    <source>
        <dbReference type="ARBA" id="ARBA00023136"/>
    </source>
</evidence>
<dbReference type="Pfam" id="PF00005">
    <property type="entry name" value="ABC_tran"/>
    <property type="match status" value="2"/>
</dbReference>
<dbReference type="Proteomes" id="UP000320333">
    <property type="component" value="Unassembled WGS sequence"/>
</dbReference>
<dbReference type="PANTHER" id="PTHR24223:SF443">
    <property type="entry name" value="MULTIDRUG-RESISTANCE LIKE PROTEIN 1, ISOFORM I"/>
    <property type="match status" value="1"/>
</dbReference>
<feature type="transmembrane region" description="Helical" evidence="9">
    <location>
        <begin position="788"/>
        <end position="806"/>
    </location>
</feature>
<feature type="transmembrane region" description="Helical" evidence="9">
    <location>
        <begin position="761"/>
        <end position="782"/>
    </location>
</feature>
<evidence type="ECO:0000313" key="12">
    <source>
        <dbReference type="EMBL" id="TPX67798.1"/>
    </source>
</evidence>
<dbReference type="FunFam" id="3.40.50.300:FF:000997">
    <property type="entry name" value="Multidrug resistance-associated protein 1"/>
    <property type="match status" value="1"/>
</dbReference>
<comment type="subcellular location">
    <subcellularLocation>
        <location evidence="1">Vacuole membrane</location>
        <topology evidence="1">Multi-pass membrane protein</topology>
    </subcellularLocation>
</comment>